<proteinExistence type="predicted"/>
<reference evidence="1" key="2">
    <citation type="submission" date="2022-08" db="UniProtKB">
        <authorList>
            <consortium name="EnsemblMetazoa"/>
        </authorList>
    </citation>
    <scope>IDENTIFICATION</scope>
    <source>
        <strain evidence="1">STECLA/ALBI9_A</strain>
    </source>
</reference>
<dbReference type="VEuPathDB" id="VectorBase:AALB014167"/>
<sequence length="53" mass="5834">FGEVYSILSALVRNRYSSSITNIPKPHPSCHTTNSRLSFDPAIRTLFPGASEP</sequence>
<evidence type="ECO:0000313" key="2">
    <source>
        <dbReference type="Proteomes" id="UP000069272"/>
    </source>
</evidence>
<organism evidence="1 2">
    <name type="scientific">Anopheles albimanus</name>
    <name type="common">New world malaria mosquito</name>
    <dbReference type="NCBI Taxonomy" id="7167"/>
    <lineage>
        <taxon>Eukaryota</taxon>
        <taxon>Metazoa</taxon>
        <taxon>Ecdysozoa</taxon>
        <taxon>Arthropoda</taxon>
        <taxon>Hexapoda</taxon>
        <taxon>Insecta</taxon>
        <taxon>Pterygota</taxon>
        <taxon>Neoptera</taxon>
        <taxon>Endopterygota</taxon>
        <taxon>Diptera</taxon>
        <taxon>Nematocera</taxon>
        <taxon>Culicoidea</taxon>
        <taxon>Culicidae</taxon>
        <taxon>Anophelinae</taxon>
        <taxon>Anopheles</taxon>
    </lineage>
</organism>
<protein>
    <submittedName>
        <fullName evidence="1">Uncharacterized protein</fullName>
    </submittedName>
</protein>
<name>A0A182FWY4_ANOAL</name>
<reference evidence="1 2" key="1">
    <citation type="journal article" date="2017" name="G3 (Bethesda)">
        <title>The Physical Genome Mapping of Anopheles albimanus Corrected Scaffold Misassemblies and Identified Interarm Rearrangements in Genus Anopheles.</title>
        <authorList>
            <person name="Artemov G.N."/>
            <person name="Peery A.N."/>
            <person name="Jiang X."/>
            <person name="Tu Z."/>
            <person name="Stegniy V.N."/>
            <person name="Sharakhova M.V."/>
            <person name="Sharakhov I.V."/>
        </authorList>
    </citation>
    <scope>NUCLEOTIDE SEQUENCE [LARGE SCALE GENOMIC DNA]</scope>
    <source>
        <strain evidence="1 2">ALBI9_A</strain>
    </source>
</reference>
<accession>A0A182FWY4</accession>
<dbReference type="EnsemblMetazoa" id="AALB014167-RA">
    <property type="protein sequence ID" value="AALB014167-PA"/>
    <property type="gene ID" value="AALB014167"/>
</dbReference>
<dbReference type="Proteomes" id="UP000069272">
    <property type="component" value="Chromosome 2L"/>
</dbReference>
<keyword evidence="2" id="KW-1185">Reference proteome</keyword>
<evidence type="ECO:0000313" key="1">
    <source>
        <dbReference type="EnsemblMetazoa" id="AALB014167-PA"/>
    </source>
</evidence>
<dbReference type="AlphaFoldDB" id="A0A182FWY4"/>